<comment type="caution">
    <text evidence="1">The sequence shown here is derived from an EMBL/GenBank/DDBJ whole genome shotgun (WGS) entry which is preliminary data.</text>
</comment>
<sequence length="290" mass="33478">AVRSLYRSFLREIRILPQDYLRRFFRLKLADDFRTFLSSESGKAKASDPSKMKRMNKELLRLKLANVGHKKAFNHILDLAYGRKGRLKWSIMKPLLHDPTVPPPPRIISAVERSRPPIYSPELTALLTSSYSRTSRNAVSRQHLQNPPMLPPRADRSSEEARLFGPLSKRREVNIRWHYFTTQWKRLFPPIELSKTQQGAGVGNSDSVAAGAAASVRTVGLQSACTFQELEEFSGMHHEAPPTPRRQVLNRDQDVRTNHSEENRRKAPNRYLRRRYMELLGRIPILTYTP</sequence>
<feature type="non-terminal residue" evidence="1">
    <location>
        <position position="290"/>
    </location>
</feature>
<protein>
    <submittedName>
        <fullName evidence="1">Uncharacterized protein</fullName>
    </submittedName>
</protein>
<evidence type="ECO:0000313" key="2">
    <source>
        <dbReference type="Proteomes" id="UP000814140"/>
    </source>
</evidence>
<proteinExistence type="predicted"/>
<dbReference type="EMBL" id="MU277188">
    <property type="protein sequence ID" value="KAI0068284.1"/>
    <property type="molecule type" value="Genomic_DNA"/>
</dbReference>
<organism evidence="1 2">
    <name type="scientific">Artomyces pyxidatus</name>
    <dbReference type="NCBI Taxonomy" id="48021"/>
    <lineage>
        <taxon>Eukaryota</taxon>
        <taxon>Fungi</taxon>
        <taxon>Dikarya</taxon>
        <taxon>Basidiomycota</taxon>
        <taxon>Agaricomycotina</taxon>
        <taxon>Agaricomycetes</taxon>
        <taxon>Russulales</taxon>
        <taxon>Auriscalpiaceae</taxon>
        <taxon>Artomyces</taxon>
    </lineage>
</organism>
<reference evidence="1" key="1">
    <citation type="submission" date="2021-03" db="EMBL/GenBank/DDBJ databases">
        <authorList>
            <consortium name="DOE Joint Genome Institute"/>
            <person name="Ahrendt S."/>
            <person name="Looney B.P."/>
            <person name="Miyauchi S."/>
            <person name="Morin E."/>
            <person name="Drula E."/>
            <person name="Courty P.E."/>
            <person name="Chicoki N."/>
            <person name="Fauchery L."/>
            <person name="Kohler A."/>
            <person name="Kuo A."/>
            <person name="Labutti K."/>
            <person name="Pangilinan J."/>
            <person name="Lipzen A."/>
            <person name="Riley R."/>
            <person name="Andreopoulos W."/>
            <person name="He G."/>
            <person name="Johnson J."/>
            <person name="Barry K.W."/>
            <person name="Grigoriev I.V."/>
            <person name="Nagy L."/>
            <person name="Hibbett D."/>
            <person name="Henrissat B."/>
            <person name="Matheny P.B."/>
            <person name="Labbe J."/>
            <person name="Martin F."/>
        </authorList>
    </citation>
    <scope>NUCLEOTIDE SEQUENCE</scope>
    <source>
        <strain evidence="1">HHB10654</strain>
    </source>
</reference>
<keyword evidence="2" id="KW-1185">Reference proteome</keyword>
<name>A0ACB8TII3_9AGAM</name>
<accession>A0ACB8TII3</accession>
<evidence type="ECO:0000313" key="1">
    <source>
        <dbReference type="EMBL" id="KAI0068284.1"/>
    </source>
</evidence>
<feature type="non-terminal residue" evidence="1">
    <location>
        <position position="1"/>
    </location>
</feature>
<gene>
    <name evidence="1" type="ORF">BV25DRAFT_1790937</name>
</gene>
<reference evidence="1" key="2">
    <citation type="journal article" date="2022" name="New Phytol.">
        <title>Evolutionary transition to the ectomycorrhizal habit in the genomes of a hyperdiverse lineage of mushroom-forming fungi.</title>
        <authorList>
            <person name="Looney B."/>
            <person name="Miyauchi S."/>
            <person name="Morin E."/>
            <person name="Drula E."/>
            <person name="Courty P.E."/>
            <person name="Kohler A."/>
            <person name="Kuo A."/>
            <person name="LaButti K."/>
            <person name="Pangilinan J."/>
            <person name="Lipzen A."/>
            <person name="Riley R."/>
            <person name="Andreopoulos W."/>
            <person name="He G."/>
            <person name="Johnson J."/>
            <person name="Nolan M."/>
            <person name="Tritt A."/>
            <person name="Barry K.W."/>
            <person name="Grigoriev I.V."/>
            <person name="Nagy L.G."/>
            <person name="Hibbett D."/>
            <person name="Henrissat B."/>
            <person name="Matheny P.B."/>
            <person name="Labbe J."/>
            <person name="Martin F.M."/>
        </authorList>
    </citation>
    <scope>NUCLEOTIDE SEQUENCE</scope>
    <source>
        <strain evidence="1">HHB10654</strain>
    </source>
</reference>
<dbReference type="Proteomes" id="UP000814140">
    <property type="component" value="Unassembled WGS sequence"/>
</dbReference>